<name>A0A2W6N8X3_9BACL</name>
<reference evidence="1 2" key="1">
    <citation type="submission" date="2018-06" db="EMBL/GenBank/DDBJ databases">
        <title>Isolation of heavy metals resistant Paenibacillus silvae NC2 from Gold-Copper mine in ZiJin, China.</title>
        <authorList>
            <person name="Xu J."/>
            <person name="Mazhar H.S."/>
            <person name="Rensing C."/>
        </authorList>
    </citation>
    <scope>NUCLEOTIDE SEQUENCE [LARGE SCALE GENOMIC DNA]</scope>
    <source>
        <strain evidence="1 2">NC2</strain>
    </source>
</reference>
<evidence type="ECO:0000313" key="1">
    <source>
        <dbReference type="EMBL" id="PZT52395.1"/>
    </source>
</evidence>
<dbReference type="AlphaFoldDB" id="A0A2W6N8X3"/>
<dbReference type="RefSeq" id="WP_111273375.1">
    <property type="nucleotide sequence ID" value="NZ_QKWW01000101.1"/>
</dbReference>
<sequence length="61" mass="7267">MSMKDTCSSAFRQEHWDSFAQLFDEWYTRVPNEWKENARIKGIPDDISKVLLCEMGDYAFE</sequence>
<dbReference type="EMBL" id="QKWW01000101">
    <property type="protein sequence ID" value="PZT52395.1"/>
    <property type="molecule type" value="Genomic_DNA"/>
</dbReference>
<gene>
    <name evidence="1" type="ORF">DN757_27615</name>
</gene>
<protein>
    <submittedName>
        <fullName evidence="1">Uncharacterized protein</fullName>
    </submittedName>
</protein>
<comment type="caution">
    <text evidence="1">The sequence shown here is derived from an EMBL/GenBank/DDBJ whole genome shotgun (WGS) entry which is preliminary data.</text>
</comment>
<accession>A0A2W6N8X3</accession>
<proteinExistence type="predicted"/>
<dbReference type="Proteomes" id="UP000249204">
    <property type="component" value="Unassembled WGS sequence"/>
</dbReference>
<evidence type="ECO:0000313" key="2">
    <source>
        <dbReference type="Proteomes" id="UP000249204"/>
    </source>
</evidence>
<organism evidence="1 2">
    <name type="scientific">Paenibacillus silvae</name>
    <dbReference type="NCBI Taxonomy" id="1325358"/>
    <lineage>
        <taxon>Bacteria</taxon>
        <taxon>Bacillati</taxon>
        <taxon>Bacillota</taxon>
        <taxon>Bacilli</taxon>
        <taxon>Bacillales</taxon>
        <taxon>Paenibacillaceae</taxon>
        <taxon>Paenibacillus</taxon>
    </lineage>
</organism>